<evidence type="ECO:0000313" key="6">
    <source>
        <dbReference type="Proteomes" id="UP000004754"/>
    </source>
</evidence>
<organism evidence="5 6">
    <name type="scientific">Pseudoramibacter alactolyticus ATCC 23263</name>
    <dbReference type="NCBI Taxonomy" id="887929"/>
    <lineage>
        <taxon>Bacteria</taxon>
        <taxon>Bacillati</taxon>
        <taxon>Bacillota</taxon>
        <taxon>Clostridia</taxon>
        <taxon>Eubacteriales</taxon>
        <taxon>Eubacteriaceae</taxon>
        <taxon>Pseudoramibacter</taxon>
    </lineage>
</organism>
<keyword evidence="6" id="KW-1185">Reference proteome</keyword>
<evidence type="ECO:0000256" key="3">
    <source>
        <dbReference type="HAMAP-Rule" id="MF_00839"/>
    </source>
</evidence>
<dbReference type="InterPro" id="IPR034694">
    <property type="entry name" value="HPF_long/plastid"/>
</dbReference>
<dbReference type="NCBIfam" id="TIGR00741">
    <property type="entry name" value="yfiA"/>
    <property type="match status" value="1"/>
</dbReference>
<dbReference type="GO" id="GO:0022627">
    <property type="term" value="C:cytosolic small ribosomal subunit"/>
    <property type="evidence" value="ECO:0007669"/>
    <property type="project" value="TreeGrafter"/>
</dbReference>
<proteinExistence type="inferred from homology"/>
<dbReference type="EMBL" id="AEQN01000016">
    <property type="protein sequence ID" value="EFV01716.1"/>
    <property type="molecule type" value="Genomic_DNA"/>
</dbReference>
<sequence length="185" mass="21550">MTGRTIIMKFTIYGKNMHVSEGLKDILKKKFQKFDRYFDKETEIYATFSKDKNGQMLEVTIPLGKTILRAEEWSDDMKSSIEAVVDKLEGQLRKYKTKLQKRYANEAPKLIFDAFEDEEDAESVDVPKVVRTKKFAIKPMSVDEATMQMDLLEHDFFVFLNAETDDVNVVYRRHDGNFGLIEPTL</sequence>
<dbReference type="InterPro" id="IPR036567">
    <property type="entry name" value="RHF-like"/>
</dbReference>
<dbReference type="STRING" id="887929.HMP0721_1109"/>
<comment type="caution">
    <text evidence="5">The sequence shown here is derived from an EMBL/GenBank/DDBJ whole genome shotgun (WGS) entry which is preliminary data.</text>
</comment>
<dbReference type="InterPro" id="IPR003489">
    <property type="entry name" value="RHF/RaiA"/>
</dbReference>
<evidence type="ECO:0000256" key="1">
    <source>
        <dbReference type="ARBA" id="ARBA00022490"/>
    </source>
</evidence>
<dbReference type="InterPro" id="IPR050574">
    <property type="entry name" value="HPF/YfiA_ribosome-assoc"/>
</dbReference>
<dbReference type="InterPro" id="IPR032528">
    <property type="entry name" value="Ribosom_S30AE_C"/>
</dbReference>
<dbReference type="GO" id="GO:0043024">
    <property type="term" value="F:ribosomal small subunit binding"/>
    <property type="evidence" value="ECO:0007669"/>
    <property type="project" value="TreeGrafter"/>
</dbReference>
<dbReference type="InterPro" id="IPR038416">
    <property type="entry name" value="Ribosom_S30AE_C_sf"/>
</dbReference>
<dbReference type="Gene3D" id="3.30.505.50">
    <property type="entry name" value="Sigma 54 modulation/S30EA ribosomal protein, C-terminal domain"/>
    <property type="match status" value="1"/>
</dbReference>
<comment type="subunit">
    <text evidence="3">Interacts with 100S ribosomes.</text>
</comment>
<evidence type="ECO:0000259" key="4">
    <source>
        <dbReference type="Pfam" id="PF16321"/>
    </source>
</evidence>
<dbReference type="Pfam" id="PF16321">
    <property type="entry name" value="Ribosom_S30AE_C"/>
    <property type="match status" value="1"/>
</dbReference>
<protein>
    <recommendedName>
        <fullName evidence="3">Ribosome hibernation promoting factor</fullName>
        <shortName evidence="3">HPF</shortName>
    </recommendedName>
</protein>
<dbReference type="Pfam" id="PF02482">
    <property type="entry name" value="Ribosomal_S30AE"/>
    <property type="match status" value="1"/>
</dbReference>
<dbReference type="Proteomes" id="UP000004754">
    <property type="component" value="Unassembled WGS sequence"/>
</dbReference>
<feature type="domain" description="Sigma 54 modulation/S30EA ribosomal protein C-terminal" evidence="4">
    <location>
        <begin position="127"/>
        <end position="180"/>
    </location>
</feature>
<comment type="function">
    <text evidence="3">Required for dimerization of active 70S ribosomes into 100S ribosomes in stationary phase; 100S ribosomes are translationally inactive and sometimes present during exponential growth.</text>
</comment>
<name>E6MGH6_9FIRM</name>
<dbReference type="PANTHER" id="PTHR33231">
    <property type="entry name" value="30S RIBOSOMAL PROTEIN"/>
    <property type="match status" value="1"/>
</dbReference>
<dbReference type="AlphaFoldDB" id="E6MGH6"/>
<reference evidence="5 6" key="1">
    <citation type="submission" date="2010-12" db="EMBL/GenBank/DDBJ databases">
        <authorList>
            <person name="Muzny D."/>
            <person name="Qin X."/>
            <person name="Deng J."/>
            <person name="Jiang H."/>
            <person name="Liu Y."/>
            <person name="Qu J."/>
            <person name="Song X.-Z."/>
            <person name="Zhang L."/>
            <person name="Thornton R."/>
            <person name="Coyle M."/>
            <person name="Francisco L."/>
            <person name="Jackson L."/>
            <person name="Javaid M."/>
            <person name="Korchina V."/>
            <person name="Kovar C."/>
            <person name="Mata R."/>
            <person name="Mathew T."/>
            <person name="Ngo R."/>
            <person name="Nguyen L."/>
            <person name="Nguyen N."/>
            <person name="Okwuonu G."/>
            <person name="Ongeri F."/>
            <person name="Pham C."/>
            <person name="Simmons D."/>
            <person name="Wilczek-Boney K."/>
            <person name="Hale W."/>
            <person name="Jakkamsetti A."/>
            <person name="Pham P."/>
            <person name="Ruth R."/>
            <person name="San Lucas F."/>
            <person name="Warren J."/>
            <person name="Zhang J."/>
            <person name="Zhao Z."/>
            <person name="Zhou C."/>
            <person name="Zhu D."/>
            <person name="Lee S."/>
            <person name="Bess C."/>
            <person name="Blankenburg K."/>
            <person name="Forbes L."/>
            <person name="Fu Q."/>
            <person name="Gubbala S."/>
            <person name="Hirani K."/>
            <person name="Jayaseelan J.C."/>
            <person name="Lara F."/>
            <person name="Munidasa M."/>
            <person name="Palculict T."/>
            <person name="Patil S."/>
            <person name="Pu L.-L."/>
            <person name="Saada N."/>
            <person name="Tang L."/>
            <person name="Weissenberger G."/>
            <person name="Zhu Y."/>
            <person name="Hemphill L."/>
            <person name="Shang Y."/>
            <person name="Youmans B."/>
            <person name="Ayvaz T."/>
            <person name="Ross M."/>
            <person name="Santibanez J."/>
            <person name="Aqrawi P."/>
            <person name="Gross S."/>
            <person name="Joshi V."/>
            <person name="Fowler G."/>
            <person name="Nazareth L."/>
            <person name="Reid J."/>
            <person name="Worley K."/>
            <person name="Petrosino J."/>
            <person name="Highlander S."/>
            <person name="Gibbs R."/>
        </authorList>
    </citation>
    <scope>NUCLEOTIDE SEQUENCE [LARGE SCALE GENOMIC DNA]</scope>
    <source>
        <strain evidence="5 6">ATCC 23263</strain>
    </source>
</reference>
<dbReference type="Gene3D" id="3.30.160.100">
    <property type="entry name" value="Ribosome hibernation promotion factor-like"/>
    <property type="match status" value="1"/>
</dbReference>
<comment type="subcellular location">
    <subcellularLocation>
        <location evidence="3">Cytoplasm</location>
    </subcellularLocation>
</comment>
<keyword evidence="1 3" id="KW-0963">Cytoplasm</keyword>
<dbReference type="FunFam" id="3.30.505.50:FF:000001">
    <property type="entry name" value="Ribosome hibernation promoting factor"/>
    <property type="match status" value="1"/>
</dbReference>
<dbReference type="GO" id="GO:0045900">
    <property type="term" value="P:negative regulation of translational elongation"/>
    <property type="evidence" value="ECO:0007669"/>
    <property type="project" value="TreeGrafter"/>
</dbReference>
<dbReference type="eggNOG" id="COG1544">
    <property type="taxonomic scope" value="Bacteria"/>
</dbReference>
<dbReference type="HOGENOM" id="CLU_071472_0_3_9"/>
<dbReference type="SUPFAM" id="SSF69754">
    <property type="entry name" value="Ribosome binding protein Y (YfiA homologue)"/>
    <property type="match status" value="1"/>
</dbReference>
<gene>
    <name evidence="5" type="primary">raiA</name>
    <name evidence="3" type="synonym">hpf</name>
    <name evidence="5" type="ORF">HMP0721_1109</name>
</gene>
<keyword evidence="2 3" id="KW-0810">Translation regulation</keyword>
<accession>E6MGH6</accession>
<dbReference type="CDD" id="cd00552">
    <property type="entry name" value="RaiA"/>
    <property type="match status" value="1"/>
</dbReference>
<dbReference type="PANTHER" id="PTHR33231:SF1">
    <property type="entry name" value="30S RIBOSOMAL PROTEIN"/>
    <property type="match status" value="1"/>
</dbReference>
<dbReference type="HAMAP" id="MF_00839">
    <property type="entry name" value="HPF"/>
    <property type="match status" value="1"/>
</dbReference>
<evidence type="ECO:0000313" key="5">
    <source>
        <dbReference type="EMBL" id="EFV01716.1"/>
    </source>
</evidence>
<evidence type="ECO:0000256" key="2">
    <source>
        <dbReference type="ARBA" id="ARBA00022845"/>
    </source>
</evidence>
<comment type="similarity">
    <text evidence="3">Belongs to the HPF/YfiA ribosome-associated protein family. Long HPF subfamily.</text>
</comment>